<keyword evidence="3" id="KW-1185">Reference proteome</keyword>
<accession>A0A1E7FSA5</accession>
<dbReference type="KEGG" id="fcy:FRACYDRAFT_234678"/>
<evidence type="ECO:0000313" key="2">
    <source>
        <dbReference type="EMBL" id="OEU21050.1"/>
    </source>
</evidence>
<dbReference type="AlphaFoldDB" id="A0A1E7FSA5"/>
<dbReference type="EMBL" id="KV784354">
    <property type="protein sequence ID" value="OEU21050.1"/>
    <property type="molecule type" value="Genomic_DNA"/>
</dbReference>
<dbReference type="SUPFAM" id="SSF52833">
    <property type="entry name" value="Thioredoxin-like"/>
    <property type="match status" value="1"/>
</dbReference>
<feature type="region of interest" description="Disordered" evidence="1">
    <location>
        <begin position="66"/>
        <end position="92"/>
    </location>
</feature>
<evidence type="ECO:0000256" key="1">
    <source>
        <dbReference type="SAM" id="MobiDB-lite"/>
    </source>
</evidence>
<sequence>MCCISSGGDIRRTLCVAAFQSIESGGSIGRRKYRYELFPSRLKAATNNNDDSNDWVSRLEEQFKKSENINNNNNNKQTKDEEEGEEEKENIVPRRRSFQTPVTTYAGVLDLLNDIDNAQSNDLTVVLFFSFYCKTCHRANIPFKQLAYSSSPDINFIRFETSVLTPKQFRSLGIDRVPYIQIYRNKICVASFTVTTARTSSGGSSTSRNAQMMLRPRLVENISACRDRSIADWYAFRDMHDKEIERNKAARKKLRADVINENDSSYSDYSVDENEDDESERQYRSVRTLTSEADLLQVIRGNKNDEGNKNNTATNDDDILVVMYHNHFEQSCLRAQHKYRIVANEQLKKQQRSSSSLRSSSSWCMARIETSVLSDNTLQLLGVRLYPHIQVYLGRTCVASFSIPQSYLFAKKLRESLEIISSRTTQEWDEFYDQNNGEIKSQQSALDVITEDHQLSNEY</sequence>
<name>A0A1E7FSA5_9STRA</name>
<dbReference type="InParanoid" id="A0A1E7FSA5"/>
<evidence type="ECO:0008006" key="4">
    <source>
        <dbReference type="Google" id="ProtNLM"/>
    </source>
</evidence>
<dbReference type="OrthoDB" id="48384at2759"/>
<feature type="region of interest" description="Disordered" evidence="1">
    <location>
        <begin position="265"/>
        <end position="284"/>
    </location>
</feature>
<protein>
    <recommendedName>
        <fullName evidence="4">Thioredoxin domain-containing protein</fullName>
    </recommendedName>
</protein>
<dbReference type="InterPro" id="IPR036249">
    <property type="entry name" value="Thioredoxin-like_sf"/>
</dbReference>
<feature type="compositionally biased region" description="Acidic residues" evidence="1">
    <location>
        <begin position="270"/>
        <end position="279"/>
    </location>
</feature>
<reference evidence="2 3" key="1">
    <citation type="submission" date="2016-09" db="EMBL/GenBank/DDBJ databases">
        <title>Extensive genetic diversity and differential bi-allelic expression allows diatom success in the polar Southern Ocean.</title>
        <authorList>
            <consortium name="DOE Joint Genome Institute"/>
            <person name="Mock T."/>
            <person name="Otillar R.P."/>
            <person name="Strauss J."/>
            <person name="Dupont C."/>
            <person name="Frickenhaus S."/>
            <person name="Maumus F."/>
            <person name="Mcmullan M."/>
            <person name="Sanges R."/>
            <person name="Schmutz J."/>
            <person name="Toseland A."/>
            <person name="Valas R."/>
            <person name="Veluchamy A."/>
            <person name="Ward B.J."/>
            <person name="Allen A."/>
            <person name="Barry K."/>
            <person name="Falciatore A."/>
            <person name="Ferrante M."/>
            <person name="Fortunato A.E."/>
            <person name="Gloeckner G."/>
            <person name="Gruber A."/>
            <person name="Hipkin R."/>
            <person name="Janech M."/>
            <person name="Kroth P."/>
            <person name="Leese F."/>
            <person name="Lindquist E."/>
            <person name="Lyon B.R."/>
            <person name="Martin J."/>
            <person name="Mayer C."/>
            <person name="Parker M."/>
            <person name="Quesneville H."/>
            <person name="Raymond J."/>
            <person name="Uhlig C."/>
            <person name="Valentin K.U."/>
            <person name="Worden A.Z."/>
            <person name="Armbrust E.V."/>
            <person name="Bowler C."/>
            <person name="Green B."/>
            <person name="Moulton V."/>
            <person name="Van Oosterhout C."/>
            <person name="Grigoriev I."/>
        </authorList>
    </citation>
    <scope>NUCLEOTIDE SEQUENCE [LARGE SCALE GENOMIC DNA]</scope>
    <source>
        <strain evidence="2 3">CCMP1102</strain>
    </source>
</reference>
<dbReference type="Gene3D" id="3.40.30.10">
    <property type="entry name" value="Glutaredoxin"/>
    <property type="match status" value="1"/>
</dbReference>
<proteinExistence type="predicted"/>
<organism evidence="2 3">
    <name type="scientific">Fragilariopsis cylindrus CCMP1102</name>
    <dbReference type="NCBI Taxonomy" id="635003"/>
    <lineage>
        <taxon>Eukaryota</taxon>
        <taxon>Sar</taxon>
        <taxon>Stramenopiles</taxon>
        <taxon>Ochrophyta</taxon>
        <taxon>Bacillariophyta</taxon>
        <taxon>Bacillariophyceae</taxon>
        <taxon>Bacillariophycidae</taxon>
        <taxon>Bacillariales</taxon>
        <taxon>Bacillariaceae</taxon>
        <taxon>Fragilariopsis</taxon>
    </lineage>
</organism>
<dbReference type="Proteomes" id="UP000095751">
    <property type="component" value="Unassembled WGS sequence"/>
</dbReference>
<evidence type="ECO:0000313" key="3">
    <source>
        <dbReference type="Proteomes" id="UP000095751"/>
    </source>
</evidence>
<gene>
    <name evidence="2" type="ORF">FRACYDRAFT_234678</name>
</gene>